<reference evidence="2 3" key="1">
    <citation type="submission" date="2020-10" db="EMBL/GenBank/DDBJ databases">
        <title>The Coptis chinensis genome and diversification of protoberbering-type alkaloids.</title>
        <authorList>
            <person name="Wang B."/>
            <person name="Shu S."/>
            <person name="Song C."/>
            <person name="Liu Y."/>
        </authorList>
    </citation>
    <scope>NUCLEOTIDE SEQUENCE [LARGE SCALE GENOMIC DNA]</scope>
    <source>
        <strain evidence="2">HL-2020</strain>
        <tissue evidence="2">Leaf</tissue>
    </source>
</reference>
<dbReference type="InterPro" id="IPR006566">
    <property type="entry name" value="FBD"/>
</dbReference>
<protein>
    <recommendedName>
        <fullName evidence="1">FBD domain-containing protein</fullName>
    </recommendedName>
</protein>
<keyword evidence="3" id="KW-1185">Reference proteome</keyword>
<organism evidence="2 3">
    <name type="scientific">Coptis chinensis</name>
    <dbReference type="NCBI Taxonomy" id="261450"/>
    <lineage>
        <taxon>Eukaryota</taxon>
        <taxon>Viridiplantae</taxon>
        <taxon>Streptophyta</taxon>
        <taxon>Embryophyta</taxon>
        <taxon>Tracheophyta</taxon>
        <taxon>Spermatophyta</taxon>
        <taxon>Magnoliopsida</taxon>
        <taxon>Ranunculales</taxon>
        <taxon>Ranunculaceae</taxon>
        <taxon>Coptidoideae</taxon>
        <taxon>Coptis</taxon>
    </lineage>
</organism>
<comment type="caution">
    <text evidence="2">The sequence shown here is derived from an EMBL/GenBank/DDBJ whole genome shotgun (WGS) entry which is preliminary data.</text>
</comment>
<evidence type="ECO:0000259" key="1">
    <source>
        <dbReference type="Pfam" id="PF08387"/>
    </source>
</evidence>
<dbReference type="AlphaFoldDB" id="A0A835IRE6"/>
<dbReference type="Pfam" id="PF08387">
    <property type="entry name" value="FBD"/>
    <property type="match status" value="1"/>
</dbReference>
<name>A0A835IRE6_9MAGN</name>
<evidence type="ECO:0000313" key="2">
    <source>
        <dbReference type="EMBL" id="KAF9620278.1"/>
    </source>
</evidence>
<feature type="domain" description="FBD" evidence="1">
    <location>
        <begin position="86"/>
        <end position="122"/>
    </location>
</feature>
<dbReference type="Proteomes" id="UP000631114">
    <property type="component" value="Unassembled WGS sequence"/>
</dbReference>
<proteinExistence type="predicted"/>
<evidence type="ECO:0000313" key="3">
    <source>
        <dbReference type="Proteomes" id="UP000631114"/>
    </source>
</evidence>
<sequence length="175" mass="19928">MYPTDISLENLSSVFDAGFCFRIPPGSDDTVLDVLVLRTTMILMGLSNVGRLCLGFHFMEGEPAFTNVLTKEEYFQTEELSTQDILRHLKTVRFDSFSGSESEFYITLYLLENAPIMEKMDIFYAYEMRKDLTRQAGISETLMALNKVSSLAEIFLLVNNLCFSSGVCMSYFEPH</sequence>
<gene>
    <name evidence="2" type="ORF">IFM89_011013</name>
</gene>
<accession>A0A835IRE6</accession>
<dbReference type="EMBL" id="JADFTS010000002">
    <property type="protein sequence ID" value="KAF9620278.1"/>
    <property type="molecule type" value="Genomic_DNA"/>
</dbReference>